<feature type="domain" description="CENP-V/GFA" evidence="4">
    <location>
        <begin position="8"/>
        <end position="100"/>
    </location>
</feature>
<evidence type="ECO:0000256" key="1">
    <source>
        <dbReference type="ARBA" id="ARBA00005495"/>
    </source>
</evidence>
<dbReference type="InterPro" id="IPR011057">
    <property type="entry name" value="Mss4-like_sf"/>
</dbReference>
<dbReference type="InterPro" id="IPR052355">
    <property type="entry name" value="CENP-V-like"/>
</dbReference>
<accession>A0AAW1VKI2</accession>
<proteinExistence type="inferred from homology"/>
<evidence type="ECO:0000256" key="2">
    <source>
        <dbReference type="ARBA" id="ARBA00022723"/>
    </source>
</evidence>
<dbReference type="Gene3D" id="2.170.150.70">
    <property type="match status" value="1"/>
</dbReference>
<evidence type="ECO:0000256" key="3">
    <source>
        <dbReference type="ARBA" id="ARBA00022833"/>
    </source>
</evidence>
<dbReference type="InterPro" id="IPR006913">
    <property type="entry name" value="CENP-V/GFA"/>
</dbReference>
<dbReference type="GO" id="GO:0016846">
    <property type="term" value="F:carbon-sulfur lyase activity"/>
    <property type="evidence" value="ECO:0007669"/>
    <property type="project" value="InterPro"/>
</dbReference>
<keyword evidence="2" id="KW-0479">Metal-binding</keyword>
<reference evidence="5 6" key="1">
    <citation type="journal article" date="2023" name="G3 (Bethesda)">
        <title>A chromosome-length genome assembly and annotation of blackberry (Rubus argutus, cv. 'Hillquist').</title>
        <authorList>
            <person name="Bruna T."/>
            <person name="Aryal R."/>
            <person name="Dudchenko O."/>
            <person name="Sargent D.J."/>
            <person name="Mead D."/>
            <person name="Buti M."/>
            <person name="Cavallini A."/>
            <person name="Hytonen T."/>
            <person name="Andres J."/>
            <person name="Pham M."/>
            <person name="Weisz D."/>
            <person name="Mascagni F."/>
            <person name="Usai G."/>
            <person name="Natali L."/>
            <person name="Bassil N."/>
            <person name="Fernandez G.E."/>
            <person name="Lomsadze A."/>
            <person name="Armour M."/>
            <person name="Olukolu B."/>
            <person name="Poorten T."/>
            <person name="Britton C."/>
            <person name="Davik J."/>
            <person name="Ashrafi H."/>
            <person name="Aiden E.L."/>
            <person name="Borodovsky M."/>
            <person name="Worthington M."/>
        </authorList>
    </citation>
    <scope>NUCLEOTIDE SEQUENCE [LARGE SCALE GENOMIC DNA]</scope>
    <source>
        <strain evidence="5">PI 553951</strain>
    </source>
</reference>
<dbReference type="GO" id="GO:0046872">
    <property type="term" value="F:metal ion binding"/>
    <property type="evidence" value="ECO:0007669"/>
    <property type="project" value="UniProtKB-KW"/>
</dbReference>
<comment type="similarity">
    <text evidence="1">Belongs to the Gfa family.</text>
</comment>
<sequence length="100" mass="10952">MDSELVVHDGGCHCKNVRWRVRAATSVVVWSCDCSNCSMRGNTHFIVPAERFEALGCVDPGTLSSVEVFQTPSAYGHLIIRNQNRNPGVIYGAESELAEV</sequence>
<organism evidence="5 6">
    <name type="scientific">Rubus argutus</name>
    <name type="common">Southern blackberry</name>
    <dbReference type="NCBI Taxonomy" id="59490"/>
    <lineage>
        <taxon>Eukaryota</taxon>
        <taxon>Viridiplantae</taxon>
        <taxon>Streptophyta</taxon>
        <taxon>Embryophyta</taxon>
        <taxon>Tracheophyta</taxon>
        <taxon>Spermatophyta</taxon>
        <taxon>Magnoliopsida</taxon>
        <taxon>eudicotyledons</taxon>
        <taxon>Gunneridae</taxon>
        <taxon>Pentapetalae</taxon>
        <taxon>rosids</taxon>
        <taxon>fabids</taxon>
        <taxon>Rosales</taxon>
        <taxon>Rosaceae</taxon>
        <taxon>Rosoideae</taxon>
        <taxon>Rosoideae incertae sedis</taxon>
        <taxon>Rubus</taxon>
    </lineage>
</organism>
<dbReference type="SUPFAM" id="SSF51316">
    <property type="entry name" value="Mss4-like"/>
    <property type="match status" value="1"/>
</dbReference>
<dbReference type="AlphaFoldDB" id="A0AAW1VKI2"/>
<gene>
    <name evidence="5" type="ORF">M0R45_000568</name>
</gene>
<dbReference type="PANTHER" id="PTHR28620">
    <property type="entry name" value="CENTROMERE PROTEIN V"/>
    <property type="match status" value="1"/>
</dbReference>
<comment type="caution">
    <text evidence="5">The sequence shown here is derived from an EMBL/GenBank/DDBJ whole genome shotgun (WGS) entry which is preliminary data.</text>
</comment>
<dbReference type="PROSITE" id="PS51891">
    <property type="entry name" value="CENP_V_GFA"/>
    <property type="match status" value="1"/>
</dbReference>
<dbReference type="Proteomes" id="UP001457282">
    <property type="component" value="Unassembled WGS sequence"/>
</dbReference>
<keyword evidence="3" id="KW-0862">Zinc</keyword>
<evidence type="ECO:0000313" key="6">
    <source>
        <dbReference type="Proteomes" id="UP001457282"/>
    </source>
</evidence>
<name>A0AAW1VKI2_RUBAR</name>
<evidence type="ECO:0000259" key="4">
    <source>
        <dbReference type="PROSITE" id="PS51891"/>
    </source>
</evidence>
<protein>
    <recommendedName>
        <fullName evidence="4">CENP-V/GFA domain-containing protein</fullName>
    </recommendedName>
</protein>
<dbReference type="EMBL" id="JBEDUW010000184">
    <property type="protein sequence ID" value="KAK9904605.1"/>
    <property type="molecule type" value="Genomic_DNA"/>
</dbReference>
<evidence type="ECO:0000313" key="5">
    <source>
        <dbReference type="EMBL" id="KAK9904605.1"/>
    </source>
</evidence>
<keyword evidence="6" id="KW-1185">Reference proteome</keyword>
<dbReference type="PANTHER" id="PTHR28620:SF1">
    <property type="entry name" value="CENP-V_GFA DOMAIN-CONTAINING PROTEIN"/>
    <property type="match status" value="1"/>
</dbReference>